<keyword evidence="4" id="KW-1185">Reference proteome</keyword>
<dbReference type="AlphaFoldDB" id="A0A8H4TYD7"/>
<dbReference type="PANTHER" id="PTHR33112:SF1">
    <property type="entry name" value="HETEROKARYON INCOMPATIBILITY DOMAIN-CONTAINING PROTEIN"/>
    <property type="match status" value="1"/>
</dbReference>
<dbReference type="PANTHER" id="PTHR33112">
    <property type="entry name" value="DOMAIN PROTEIN, PUTATIVE-RELATED"/>
    <property type="match status" value="1"/>
</dbReference>
<reference evidence="3" key="1">
    <citation type="journal article" date="2020" name="BMC Genomics">
        <title>Correction to: Identification and distribution of gene clusters required for synthesis of sphingolipid metabolism inhibitors in diverse species of the filamentous fungus Fusarium.</title>
        <authorList>
            <person name="Kim H.S."/>
            <person name="Lohmar J.M."/>
            <person name="Busman M."/>
            <person name="Brown D.W."/>
            <person name="Naumann T.A."/>
            <person name="Divon H.H."/>
            <person name="Lysoe E."/>
            <person name="Uhlig S."/>
            <person name="Proctor R.H."/>
        </authorList>
    </citation>
    <scope>NUCLEOTIDE SEQUENCE</scope>
    <source>
        <strain evidence="3">NRRL 20472</strain>
    </source>
</reference>
<dbReference type="Proteomes" id="UP000622797">
    <property type="component" value="Unassembled WGS sequence"/>
</dbReference>
<sequence>MAGRSLGACPHPSEGSEPPHRVQKRKTSMDENLLLASKRPQLARSTTASISLCERCQAIKWAKFTEPPAAKKGRRVLNLPYLNRRRLGDSSCPICQLIAQVVPRDLDGKHCQLQALSSSRTILGRELCASQRNEGHHCTVLFPVLKSKSDDGTEGQHIENDWREAGCLALLEAGHQDKLLETKPRPLSPLINFSLIKRWLKYCEEHHRKTCSMTGDSNGNVPGLRVIDCESEKTIDAPANCTYVALSYVWGKPAEPPSLEDIQNPRDSTVEFPKVISDALEVTRLLGKRYLWVDKYCIEQKPGPLKTKQVGQMHEIYSCACVTLVAAAGEDSSYGIPGIGAKQRLPMEHLEVDDVSIIRMFPHTSTQIFQSVWASRGWTYQEGFLSPRRLIFTDHEVSYLCNAMHHTETVRKPLPLPETEIERDIASFLEIMPSVPSLYGSKDEHWRQLKQKQLPNFTRRQLTEKSDSIKAVLGLLRSLESSGIRHIYGIPVRRVSTSPSDRVAFCLAWHHEATAERYHEFPSWSWSGWIGGICMREPDVFYSGDHQIELMEEDYHTTLSLQDWFSEQMQKSDPTGTSAPRVLHISAMTIRIRLENKSWDGLNKMHSVQSQLAGMSYMDGIHAVLPIREDVTALAYAYMDENVSLDAEILGLILQAESRKSRYTILLLRHDKDHYQRVGLIGVSSCDMTRPTAPENSDPQTVYVDKGGAPIDRFTRDDKPPLWVQTAVRRAVSIK</sequence>
<accession>A0A8H4TYD7</accession>
<protein>
    <recommendedName>
        <fullName evidence="2">Heterokaryon incompatibility domain-containing protein</fullName>
    </recommendedName>
</protein>
<evidence type="ECO:0000256" key="1">
    <source>
        <dbReference type="SAM" id="MobiDB-lite"/>
    </source>
</evidence>
<dbReference type="InterPro" id="IPR010730">
    <property type="entry name" value="HET"/>
</dbReference>
<dbReference type="OrthoDB" id="5428863at2759"/>
<evidence type="ECO:0000313" key="4">
    <source>
        <dbReference type="Proteomes" id="UP000622797"/>
    </source>
</evidence>
<organism evidence="3 4">
    <name type="scientific">Fusarium sarcochroum</name>
    <dbReference type="NCBI Taxonomy" id="1208366"/>
    <lineage>
        <taxon>Eukaryota</taxon>
        <taxon>Fungi</taxon>
        <taxon>Dikarya</taxon>
        <taxon>Ascomycota</taxon>
        <taxon>Pezizomycotina</taxon>
        <taxon>Sordariomycetes</taxon>
        <taxon>Hypocreomycetidae</taxon>
        <taxon>Hypocreales</taxon>
        <taxon>Nectriaceae</taxon>
        <taxon>Fusarium</taxon>
        <taxon>Fusarium lateritium species complex</taxon>
    </lineage>
</organism>
<evidence type="ECO:0000313" key="3">
    <source>
        <dbReference type="EMBL" id="KAF4966233.1"/>
    </source>
</evidence>
<reference evidence="3" key="2">
    <citation type="submission" date="2020-05" db="EMBL/GenBank/DDBJ databases">
        <authorList>
            <person name="Kim H.-S."/>
            <person name="Proctor R.H."/>
            <person name="Brown D.W."/>
        </authorList>
    </citation>
    <scope>NUCLEOTIDE SEQUENCE</scope>
    <source>
        <strain evidence="3">NRRL 20472</strain>
    </source>
</reference>
<feature type="domain" description="Heterokaryon incompatibility" evidence="2">
    <location>
        <begin position="243"/>
        <end position="382"/>
    </location>
</feature>
<gene>
    <name evidence="3" type="ORF">FSARC_6118</name>
</gene>
<name>A0A8H4TYD7_9HYPO</name>
<feature type="region of interest" description="Disordered" evidence="1">
    <location>
        <begin position="1"/>
        <end position="26"/>
    </location>
</feature>
<evidence type="ECO:0000259" key="2">
    <source>
        <dbReference type="Pfam" id="PF06985"/>
    </source>
</evidence>
<dbReference type="EMBL" id="JABEXW010000301">
    <property type="protein sequence ID" value="KAF4966233.1"/>
    <property type="molecule type" value="Genomic_DNA"/>
</dbReference>
<proteinExistence type="predicted"/>
<comment type="caution">
    <text evidence="3">The sequence shown here is derived from an EMBL/GenBank/DDBJ whole genome shotgun (WGS) entry which is preliminary data.</text>
</comment>
<dbReference type="Pfam" id="PF06985">
    <property type="entry name" value="HET"/>
    <property type="match status" value="1"/>
</dbReference>